<dbReference type="PANTHER" id="PTHR24166:SF48">
    <property type="entry name" value="PROTEIN VAPYRIN"/>
    <property type="match status" value="1"/>
</dbReference>
<dbReference type="PROSITE" id="PS50088">
    <property type="entry name" value="ANK_REPEAT"/>
    <property type="match status" value="7"/>
</dbReference>
<organism evidence="4 5">
    <name type="scientific">Pseudomassariella vexata</name>
    <dbReference type="NCBI Taxonomy" id="1141098"/>
    <lineage>
        <taxon>Eukaryota</taxon>
        <taxon>Fungi</taxon>
        <taxon>Dikarya</taxon>
        <taxon>Ascomycota</taxon>
        <taxon>Pezizomycotina</taxon>
        <taxon>Sordariomycetes</taxon>
        <taxon>Xylariomycetidae</taxon>
        <taxon>Amphisphaeriales</taxon>
        <taxon>Pseudomassariaceae</taxon>
        <taxon>Pseudomassariella</taxon>
    </lineage>
</organism>
<dbReference type="Pfam" id="PF00023">
    <property type="entry name" value="Ank"/>
    <property type="match status" value="1"/>
</dbReference>
<evidence type="ECO:0000256" key="3">
    <source>
        <dbReference type="PROSITE-ProRule" id="PRU00023"/>
    </source>
</evidence>
<name>A0A1Y2EBM2_9PEZI</name>
<comment type="caution">
    <text evidence="4">The sequence shown here is derived from an EMBL/GenBank/DDBJ whole genome shotgun (WGS) entry which is preliminary data.</text>
</comment>
<dbReference type="SUPFAM" id="SSF48403">
    <property type="entry name" value="Ankyrin repeat"/>
    <property type="match status" value="1"/>
</dbReference>
<dbReference type="InParanoid" id="A0A1Y2EBM2"/>
<proteinExistence type="predicted"/>
<evidence type="ECO:0000256" key="2">
    <source>
        <dbReference type="ARBA" id="ARBA00023043"/>
    </source>
</evidence>
<dbReference type="Pfam" id="PF13857">
    <property type="entry name" value="Ank_5"/>
    <property type="match status" value="1"/>
</dbReference>
<dbReference type="Proteomes" id="UP000193689">
    <property type="component" value="Unassembled WGS sequence"/>
</dbReference>
<dbReference type="Pfam" id="PF12796">
    <property type="entry name" value="Ank_2"/>
    <property type="match status" value="2"/>
</dbReference>
<dbReference type="InterPro" id="IPR036770">
    <property type="entry name" value="Ankyrin_rpt-contain_sf"/>
</dbReference>
<feature type="repeat" description="ANK" evidence="3">
    <location>
        <begin position="189"/>
        <end position="221"/>
    </location>
</feature>
<dbReference type="STRING" id="1141098.A0A1Y2EBM2"/>
<dbReference type="RefSeq" id="XP_040719239.1">
    <property type="nucleotide sequence ID" value="XM_040854720.1"/>
</dbReference>
<evidence type="ECO:0000313" key="4">
    <source>
        <dbReference type="EMBL" id="ORY68952.1"/>
    </source>
</evidence>
<evidence type="ECO:0000256" key="1">
    <source>
        <dbReference type="ARBA" id="ARBA00022737"/>
    </source>
</evidence>
<feature type="non-terminal residue" evidence="4">
    <location>
        <position position="1"/>
    </location>
</feature>
<feature type="repeat" description="ANK" evidence="3">
    <location>
        <begin position="18"/>
        <end position="51"/>
    </location>
</feature>
<accession>A0A1Y2EBM2</accession>
<sequence length="265" mass="28546">IINALVLAGANLQAVDEHGRTPLIRAVKDEMSDSLVTLLLEFGARVNATDEQQNTALHYAAMQQPSAEMRNLNVIRILLVNGADQGIRNVRGRTPLYKAIMWERLGRAVELLDYGADLEAVDNNGQTALYDAVLHGNAQLTRLLCERGASLDKKDKTGQTALHYAVSQGRSEIVEILVNAGANVNLISKGETPLCRATAKSNKYLIAFLLALGADISVPSPGYSGALPIHLACIGKQMEILKTLVDAGSPLDVVDDEGRTPLQWA</sequence>
<dbReference type="GeneID" id="63770932"/>
<reference evidence="4 5" key="1">
    <citation type="submission" date="2016-07" db="EMBL/GenBank/DDBJ databases">
        <title>Pervasive Adenine N6-methylation of Active Genes in Fungi.</title>
        <authorList>
            <consortium name="DOE Joint Genome Institute"/>
            <person name="Mondo S.J."/>
            <person name="Dannebaum R.O."/>
            <person name="Kuo R.C."/>
            <person name="Labutti K."/>
            <person name="Haridas S."/>
            <person name="Kuo A."/>
            <person name="Salamov A."/>
            <person name="Ahrendt S.R."/>
            <person name="Lipzen A."/>
            <person name="Sullivan W."/>
            <person name="Andreopoulos W.B."/>
            <person name="Clum A."/>
            <person name="Lindquist E."/>
            <person name="Daum C."/>
            <person name="Ramamoorthy G.K."/>
            <person name="Gryganskyi A."/>
            <person name="Culley D."/>
            <person name="Magnuson J.K."/>
            <person name="James T.Y."/>
            <person name="O'Malley M.A."/>
            <person name="Stajich J.E."/>
            <person name="Spatafora J.W."/>
            <person name="Visel A."/>
            <person name="Grigoriev I.V."/>
        </authorList>
    </citation>
    <scope>NUCLEOTIDE SEQUENCE [LARGE SCALE GENOMIC DNA]</scope>
    <source>
        <strain evidence="4 5">CBS 129021</strain>
    </source>
</reference>
<feature type="repeat" description="ANK" evidence="3">
    <location>
        <begin position="124"/>
        <end position="156"/>
    </location>
</feature>
<dbReference type="OrthoDB" id="341259at2759"/>
<dbReference type="PROSITE" id="PS50297">
    <property type="entry name" value="ANK_REP_REGION"/>
    <property type="match status" value="6"/>
</dbReference>
<dbReference type="PANTHER" id="PTHR24166">
    <property type="entry name" value="ROLLING PEBBLES, ISOFORM B"/>
    <property type="match status" value="1"/>
</dbReference>
<dbReference type="InterPro" id="IPR002110">
    <property type="entry name" value="Ankyrin_rpt"/>
</dbReference>
<dbReference type="InterPro" id="IPR050889">
    <property type="entry name" value="Dendritic_Spine_Reg/Scaffold"/>
</dbReference>
<gene>
    <name evidence="4" type="ORF">BCR38DRAFT_317170</name>
</gene>
<protein>
    <submittedName>
        <fullName evidence="4">Ankyrin repeat-containing domain protein</fullName>
    </submittedName>
</protein>
<keyword evidence="5" id="KW-1185">Reference proteome</keyword>
<keyword evidence="1" id="KW-0677">Repeat</keyword>
<dbReference type="PRINTS" id="PR01415">
    <property type="entry name" value="ANKYRIN"/>
</dbReference>
<dbReference type="Gene3D" id="1.25.40.20">
    <property type="entry name" value="Ankyrin repeat-containing domain"/>
    <property type="match status" value="3"/>
</dbReference>
<keyword evidence="2 3" id="KW-0040">ANK repeat</keyword>
<feature type="repeat" description="ANK" evidence="3">
    <location>
        <begin position="157"/>
        <end position="189"/>
    </location>
</feature>
<feature type="repeat" description="ANK" evidence="3">
    <location>
        <begin position="91"/>
        <end position="123"/>
    </location>
</feature>
<evidence type="ECO:0000313" key="5">
    <source>
        <dbReference type="Proteomes" id="UP000193689"/>
    </source>
</evidence>
<feature type="repeat" description="ANK" evidence="3">
    <location>
        <begin position="52"/>
        <end position="90"/>
    </location>
</feature>
<dbReference type="SMART" id="SM00248">
    <property type="entry name" value="ANK"/>
    <property type="match status" value="7"/>
</dbReference>
<dbReference type="AlphaFoldDB" id="A0A1Y2EBM2"/>
<feature type="repeat" description="ANK" evidence="3">
    <location>
        <begin position="224"/>
        <end position="256"/>
    </location>
</feature>
<feature type="non-terminal residue" evidence="4">
    <location>
        <position position="265"/>
    </location>
</feature>
<dbReference type="EMBL" id="MCFJ01000003">
    <property type="protein sequence ID" value="ORY68952.1"/>
    <property type="molecule type" value="Genomic_DNA"/>
</dbReference>